<feature type="region of interest" description="Disordered" evidence="1">
    <location>
        <begin position="1"/>
        <end position="48"/>
    </location>
</feature>
<dbReference type="AlphaFoldDB" id="A0A2R6XFX8"/>
<feature type="compositionally biased region" description="Basic and acidic residues" evidence="1">
    <location>
        <begin position="1"/>
        <end position="32"/>
    </location>
</feature>
<reference evidence="3" key="1">
    <citation type="journal article" date="2017" name="Cell">
        <title>Insights into land plant evolution garnered from the Marchantia polymorpha genome.</title>
        <authorList>
            <person name="Bowman J.L."/>
            <person name="Kohchi T."/>
            <person name="Yamato K.T."/>
            <person name="Jenkins J."/>
            <person name="Shu S."/>
            <person name="Ishizaki K."/>
            <person name="Yamaoka S."/>
            <person name="Nishihama R."/>
            <person name="Nakamura Y."/>
            <person name="Berger F."/>
            <person name="Adam C."/>
            <person name="Aki S.S."/>
            <person name="Althoff F."/>
            <person name="Araki T."/>
            <person name="Arteaga-Vazquez M.A."/>
            <person name="Balasubrmanian S."/>
            <person name="Barry K."/>
            <person name="Bauer D."/>
            <person name="Boehm C.R."/>
            <person name="Briginshaw L."/>
            <person name="Caballero-Perez J."/>
            <person name="Catarino B."/>
            <person name="Chen F."/>
            <person name="Chiyoda S."/>
            <person name="Chovatia M."/>
            <person name="Davies K.M."/>
            <person name="Delmans M."/>
            <person name="Demura T."/>
            <person name="Dierschke T."/>
            <person name="Dolan L."/>
            <person name="Dorantes-Acosta A.E."/>
            <person name="Eklund D.M."/>
            <person name="Florent S.N."/>
            <person name="Flores-Sandoval E."/>
            <person name="Fujiyama A."/>
            <person name="Fukuzawa H."/>
            <person name="Galik B."/>
            <person name="Grimanelli D."/>
            <person name="Grimwood J."/>
            <person name="Grossniklaus U."/>
            <person name="Hamada T."/>
            <person name="Haseloff J."/>
            <person name="Hetherington A.J."/>
            <person name="Higo A."/>
            <person name="Hirakawa Y."/>
            <person name="Hundley H.N."/>
            <person name="Ikeda Y."/>
            <person name="Inoue K."/>
            <person name="Inoue S.I."/>
            <person name="Ishida S."/>
            <person name="Jia Q."/>
            <person name="Kakita M."/>
            <person name="Kanazawa T."/>
            <person name="Kawai Y."/>
            <person name="Kawashima T."/>
            <person name="Kennedy M."/>
            <person name="Kinose K."/>
            <person name="Kinoshita T."/>
            <person name="Kohara Y."/>
            <person name="Koide E."/>
            <person name="Komatsu K."/>
            <person name="Kopischke S."/>
            <person name="Kubo M."/>
            <person name="Kyozuka J."/>
            <person name="Lagercrantz U."/>
            <person name="Lin S.S."/>
            <person name="Lindquist E."/>
            <person name="Lipzen A.M."/>
            <person name="Lu C.W."/>
            <person name="De Luna E."/>
            <person name="Martienssen R.A."/>
            <person name="Minamino N."/>
            <person name="Mizutani M."/>
            <person name="Mizutani M."/>
            <person name="Mochizuki N."/>
            <person name="Monte I."/>
            <person name="Mosher R."/>
            <person name="Nagasaki H."/>
            <person name="Nakagami H."/>
            <person name="Naramoto S."/>
            <person name="Nishitani K."/>
            <person name="Ohtani M."/>
            <person name="Okamoto T."/>
            <person name="Okumura M."/>
            <person name="Phillips J."/>
            <person name="Pollak B."/>
            <person name="Reinders A."/>
            <person name="Rovekamp M."/>
            <person name="Sano R."/>
            <person name="Sawa S."/>
            <person name="Schmid M.W."/>
            <person name="Shirakawa M."/>
            <person name="Solano R."/>
            <person name="Spunde A."/>
            <person name="Suetsugu N."/>
            <person name="Sugano S."/>
            <person name="Sugiyama A."/>
            <person name="Sun R."/>
            <person name="Suzuki Y."/>
            <person name="Takenaka M."/>
            <person name="Takezawa D."/>
            <person name="Tomogane H."/>
            <person name="Tsuzuki M."/>
            <person name="Ueda T."/>
            <person name="Umeda M."/>
            <person name="Ward J.M."/>
            <person name="Watanabe Y."/>
            <person name="Yazaki K."/>
            <person name="Yokoyama R."/>
            <person name="Yoshitake Y."/>
            <person name="Yotsui I."/>
            <person name="Zachgo S."/>
            <person name="Schmutz J."/>
        </authorList>
    </citation>
    <scope>NUCLEOTIDE SEQUENCE [LARGE SCALE GENOMIC DNA]</scope>
    <source>
        <strain evidence="3">Tak-1</strain>
    </source>
</reference>
<evidence type="ECO:0000313" key="2">
    <source>
        <dbReference type="EMBL" id="PTQ45004.1"/>
    </source>
</evidence>
<name>A0A2R6XFX8_MARPO</name>
<gene>
    <name evidence="2" type="ORF">MARPO_0016s0068</name>
</gene>
<keyword evidence="3" id="KW-1185">Reference proteome</keyword>
<proteinExistence type="predicted"/>
<accession>A0A2R6XFX8</accession>
<protein>
    <submittedName>
        <fullName evidence="2">Uncharacterized protein</fullName>
    </submittedName>
</protein>
<sequence>MQKRGVDDMNVRVGLGHEGRGRRRQGEGKGESRGPNPQSNWKKSNTGAPLNCLVDDRLPHIDKWSIYPTLLWSSSSRSGQEKICSLSLSSLLCFCQISVWVWQAGRQGLKSKAD</sequence>
<evidence type="ECO:0000313" key="3">
    <source>
        <dbReference type="Proteomes" id="UP000244005"/>
    </source>
</evidence>
<dbReference type="Proteomes" id="UP000244005">
    <property type="component" value="Unassembled WGS sequence"/>
</dbReference>
<feature type="compositionally biased region" description="Polar residues" evidence="1">
    <location>
        <begin position="35"/>
        <end position="48"/>
    </location>
</feature>
<evidence type="ECO:0000256" key="1">
    <source>
        <dbReference type="SAM" id="MobiDB-lite"/>
    </source>
</evidence>
<organism evidence="2 3">
    <name type="scientific">Marchantia polymorpha</name>
    <name type="common">Common liverwort</name>
    <name type="synonym">Marchantia aquatica</name>
    <dbReference type="NCBI Taxonomy" id="3197"/>
    <lineage>
        <taxon>Eukaryota</taxon>
        <taxon>Viridiplantae</taxon>
        <taxon>Streptophyta</taxon>
        <taxon>Embryophyta</taxon>
        <taxon>Marchantiophyta</taxon>
        <taxon>Marchantiopsida</taxon>
        <taxon>Marchantiidae</taxon>
        <taxon>Marchantiales</taxon>
        <taxon>Marchantiaceae</taxon>
        <taxon>Marchantia</taxon>
    </lineage>
</organism>
<dbReference type="EMBL" id="KZ772688">
    <property type="protein sequence ID" value="PTQ45004.1"/>
    <property type="molecule type" value="Genomic_DNA"/>
</dbReference>